<evidence type="ECO:0000259" key="11">
    <source>
        <dbReference type="Pfam" id="PF09334"/>
    </source>
</evidence>
<evidence type="ECO:0000256" key="9">
    <source>
        <dbReference type="ARBA" id="ARBA00030331"/>
    </source>
</evidence>
<evidence type="ECO:0000256" key="5">
    <source>
        <dbReference type="ARBA" id="ARBA00022917"/>
    </source>
</evidence>
<evidence type="ECO:0000256" key="2">
    <source>
        <dbReference type="ARBA" id="ARBA00022598"/>
    </source>
</evidence>
<dbReference type="InterPro" id="IPR009080">
    <property type="entry name" value="tRNAsynth_Ia_anticodon-bd"/>
</dbReference>
<evidence type="ECO:0000256" key="7">
    <source>
        <dbReference type="ARBA" id="ARBA00026124"/>
    </source>
</evidence>
<keyword evidence="3 10" id="KW-0547">Nucleotide-binding</keyword>
<dbReference type="InterPro" id="IPR014729">
    <property type="entry name" value="Rossmann-like_a/b/a_fold"/>
</dbReference>
<dbReference type="Proteomes" id="UP001642483">
    <property type="component" value="Unassembled WGS sequence"/>
</dbReference>
<dbReference type="Gene3D" id="3.40.50.620">
    <property type="entry name" value="HUPs"/>
    <property type="match status" value="1"/>
</dbReference>
<evidence type="ECO:0000256" key="8">
    <source>
        <dbReference type="ARBA" id="ARBA00029831"/>
    </source>
</evidence>
<evidence type="ECO:0000256" key="6">
    <source>
        <dbReference type="ARBA" id="ARBA00023146"/>
    </source>
</evidence>
<keyword evidence="2 10" id="KW-0436">Ligase</keyword>
<feature type="domain" description="Methionyl/Leucyl tRNA synthetase" evidence="11">
    <location>
        <begin position="3"/>
        <end position="291"/>
    </location>
</feature>
<evidence type="ECO:0000256" key="4">
    <source>
        <dbReference type="ARBA" id="ARBA00022840"/>
    </source>
</evidence>
<dbReference type="PRINTS" id="PR01041">
    <property type="entry name" value="TRNASYNTHMET"/>
</dbReference>
<accession>A0ABP0FVI1</accession>
<dbReference type="SUPFAM" id="SSF47323">
    <property type="entry name" value="Anticodon-binding domain of a subclass of class I aminoacyl-tRNA synthetases"/>
    <property type="match status" value="1"/>
</dbReference>
<comment type="caution">
    <text evidence="12">The sequence shown here is derived from an EMBL/GenBank/DDBJ whole genome shotgun (WGS) entry which is preliminary data.</text>
</comment>
<reference evidence="12 13" key="1">
    <citation type="submission" date="2024-02" db="EMBL/GenBank/DDBJ databases">
        <authorList>
            <person name="Daric V."/>
            <person name="Darras S."/>
        </authorList>
    </citation>
    <scope>NUCLEOTIDE SEQUENCE [LARGE SCALE GENOMIC DNA]</scope>
</reference>
<dbReference type="Gene3D" id="2.170.220.10">
    <property type="match status" value="1"/>
</dbReference>
<keyword evidence="13" id="KW-1185">Reference proteome</keyword>
<keyword evidence="4 10" id="KW-0067">ATP-binding</keyword>
<gene>
    <name evidence="12" type="ORF">CVLEPA_LOCUS14658</name>
</gene>
<dbReference type="Gene3D" id="1.10.730.10">
    <property type="entry name" value="Isoleucyl-tRNA Synthetase, Domain 1"/>
    <property type="match status" value="1"/>
</dbReference>
<evidence type="ECO:0000256" key="1">
    <source>
        <dbReference type="ARBA" id="ARBA00012838"/>
    </source>
</evidence>
<dbReference type="InterPro" id="IPR023457">
    <property type="entry name" value="Met-tRNA_synth_2"/>
</dbReference>
<dbReference type="SUPFAM" id="SSF52374">
    <property type="entry name" value="Nucleotidylyl transferase"/>
    <property type="match status" value="1"/>
</dbReference>
<sequence length="461" mass="53425">MMKLFDVQYHDFIRTTDERHKVAVENFWNTIHANGYIYKGNYEGWYSTSDETFVNDLDVEQVIDRDSGEACHIFKDTGRMVEWTKETNYMFKLSELVEQVKAWVHENPNSIYPPKMRKLVLDTLDRPVGDLSVSRERTRVPWGIQVPNDPSQTIYVWMDALVNYLTAAGYPEVDNDIFKDMWPADCHIVGMDIVKFHAIYWPAFLIAAGLELPKQIVVHSHWTVNNFKMSKSVGNVVDPFDMAKKVTPMGLRYFLLRQGVIEYNCDYKEEMVYAVLNADLANDLGNCLNRAVAKHLNPEQVYPPFHQEIFSSNPNYVSSFVASKKEFEFIDLVRNLPGIANNHALEFHFYNAIGEIMNVVRKANVIIHRNQLWTLDKSVPDQLRFLQTLLHCVYEGLRVSGILLQPFIPELAEMLLNKLSIPRQKRNMVDADRSFLEHDGKVEPLVGNPLAFDKKVLYKRL</sequence>
<proteinExistence type="inferred from homology"/>
<dbReference type="Pfam" id="PF09334">
    <property type="entry name" value="tRNA-synt_1g"/>
    <property type="match status" value="1"/>
</dbReference>
<dbReference type="EMBL" id="CAWYQH010000097">
    <property type="protein sequence ID" value="CAK8683602.1"/>
    <property type="molecule type" value="Genomic_DNA"/>
</dbReference>
<dbReference type="PANTHER" id="PTHR43326:SF1">
    <property type="entry name" value="METHIONINE--TRNA LIGASE, MITOCHONDRIAL"/>
    <property type="match status" value="1"/>
</dbReference>
<evidence type="ECO:0000256" key="3">
    <source>
        <dbReference type="ARBA" id="ARBA00022741"/>
    </source>
</evidence>
<keyword evidence="6 10" id="KW-0030">Aminoacyl-tRNA synthetase</keyword>
<dbReference type="InterPro" id="IPR033911">
    <property type="entry name" value="MetRS_core"/>
</dbReference>
<evidence type="ECO:0000313" key="13">
    <source>
        <dbReference type="Proteomes" id="UP001642483"/>
    </source>
</evidence>
<organism evidence="12 13">
    <name type="scientific">Clavelina lepadiformis</name>
    <name type="common">Light-bulb sea squirt</name>
    <name type="synonym">Ascidia lepadiformis</name>
    <dbReference type="NCBI Taxonomy" id="159417"/>
    <lineage>
        <taxon>Eukaryota</taxon>
        <taxon>Metazoa</taxon>
        <taxon>Chordata</taxon>
        <taxon>Tunicata</taxon>
        <taxon>Ascidiacea</taxon>
        <taxon>Aplousobranchia</taxon>
        <taxon>Clavelinidae</taxon>
        <taxon>Clavelina</taxon>
    </lineage>
</organism>
<comment type="similarity">
    <text evidence="10">Belongs to the class-I aminoacyl-tRNA synthetase family.</text>
</comment>
<keyword evidence="5 10" id="KW-0648">Protein biosynthesis</keyword>
<evidence type="ECO:0000256" key="10">
    <source>
        <dbReference type="RuleBase" id="RU363039"/>
    </source>
</evidence>
<evidence type="ECO:0000313" key="12">
    <source>
        <dbReference type="EMBL" id="CAK8683602.1"/>
    </source>
</evidence>
<dbReference type="EC" id="6.1.1.10" evidence="1"/>
<dbReference type="InterPro" id="IPR015413">
    <property type="entry name" value="Methionyl/Leucyl_tRNA_Synth"/>
</dbReference>
<protein>
    <recommendedName>
        <fullName evidence="7">Methionine--tRNA ligase, mitochondrial</fullName>
        <ecNumber evidence="1">6.1.1.10</ecNumber>
    </recommendedName>
    <alternativeName>
        <fullName evidence="8">Methionyl-tRNA synthetase 2</fullName>
    </alternativeName>
    <alternativeName>
        <fullName evidence="9">Mitochondrial methionyl-tRNA synthetase</fullName>
    </alternativeName>
</protein>
<dbReference type="PANTHER" id="PTHR43326">
    <property type="entry name" value="METHIONYL-TRNA SYNTHETASE"/>
    <property type="match status" value="1"/>
</dbReference>
<name>A0ABP0FVI1_CLALP</name>